<sequence length="33" mass="3724">MDGYELATALLDFTGYNVNTSVNQYCIYRTDGD</sequence>
<evidence type="ECO:0000313" key="1">
    <source>
        <dbReference type="EMBL" id="VDG81578.1"/>
    </source>
</evidence>
<proteinExistence type="predicted"/>
<protein>
    <submittedName>
        <fullName evidence="1">Uncharacterized protein</fullName>
    </submittedName>
</protein>
<dbReference type="EMBL" id="UYIQ01000001">
    <property type="protein sequence ID" value="VDG81578.1"/>
    <property type="molecule type" value="Genomic_DNA"/>
</dbReference>
<evidence type="ECO:0000313" key="2">
    <source>
        <dbReference type="Proteomes" id="UP000276733"/>
    </source>
</evidence>
<name>A0A7Z8YCC5_CAPOC</name>
<gene>
    <name evidence="1" type="ORF">NCTC11458_00870</name>
</gene>
<dbReference type="Proteomes" id="UP000276733">
    <property type="component" value="Unassembled WGS sequence"/>
</dbReference>
<comment type="caution">
    <text evidence="1">The sequence shown here is derived from an EMBL/GenBank/DDBJ whole genome shotgun (WGS) entry which is preliminary data.</text>
</comment>
<organism evidence="1 2">
    <name type="scientific">Capnocytophaga ochracea</name>
    <dbReference type="NCBI Taxonomy" id="1018"/>
    <lineage>
        <taxon>Bacteria</taxon>
        <taxon>Pseudomonadati</taxon>
        <taxon>Bacteroidota</taxon>
        <taxon>Flavobacteriia</taxon>
        <taxon>Flavobacteriales</taxon>
        <taxon>Flavobacteriaceae</taxon>
        <taxon>Capnocytophaga</taxon>
    </lineage>
</organism>
<reference evidence="1 2" key="1">
    <citation type="submission" date="2018-11" db="EMBL/GenBank/DDBJ databases">
        <authorList>
            <consortium name="Pathogen Informatics"/>
        </authorList>
    </citation>
    <scope>NUCLEOTIDE SEQUENCE [LARGE SCALE GENOMIC DNA]</scope>
    <source>
        <strain evidence="1 2">NCTC11458</strain>
    </source>
</reference>
<accession>A0A7Z8YCC5</accession>
<dbReference type="AlphaFoldDB" id="A0A7Z8YCC5"/>